<dbReference type="InterPro" id="IPR058240">
    <property type="entry name" value="rSAM_sf"/>
</dbReference>
<keyword evidence="3" id="KW-0479">Metal-binding</keyword>
<evidence type="ECO:0000256" key="4">
    <source>
        <dbReference type="ARBA" id="ARBA00023004"/>
    </source>
</evidence>
<dbReference type="InterPro" id="IPR013785">
    <property type="entry name" value="Aldolase_TIM"/>
</dbReference>
<dbReference type="SFLD" id="SFLDG01067">
    <property type="entry name" value="SPASM/twitch_domain_containing"/>
    <property type="match status" value="1"/>
</dbReference>
<proteinExistence type="predicted"/>
<dbReference type="AlphaFoldDB" id="A0A5D3WLT5"/>
<dbReference type="Pfam" id="PF13186">
    <property type="entry name" value="SPASM"/>
    <property type="match status" value="1"/>
</dbReference>
<dbReference type="CDD" id="cd21109">
    <property type="entry name" value="SPASM"/>
    <property type="match status" value="1"/>
</dbReference>
<dbReference type="Gene3D" id="3.20.20.70">
    <property type="entry name" value="Aldolase class I"/>
    <property type="match status" value="2"/>
</dbReference>
<evidence type="ECO:0000256" key="3">
    <source>
        <dbReference type="ARBA" id="ARBA00022723"/>
    </source>
</evidence>
<gene>
    <name evidence="7" type="ORF">EDC39_10377</name>
</gene>
<dbReference type="GO" id="GO:0051536">
    <property type="term" value="F:iron-sulfur cluster binding"/>
    <property type="evidence" value="ECO:0007669"/>
    <property type="project" value="UniProtKB-KW"/>
</dbReference>
<evidence type="ECO:0000256" key="5">
    <source>
        <dbReference type="ARBA" id="ARBA00023014"/>
    </source>
</evidence>
<dbReference type="PANTHER" id="PTHR11228:SF7">
    <property type="entry name" value="PQQA PEPTIDE CYCLASE"/>
    <property type="match status" value="1"/>
</dbReference>
<dbReference type="GO" id="GO:0046872">
    <property type="term" value="F:metal ion binding"/>
    <property type="evidence" value="ECO:0007669"/>
    <property type="project" value="UniProtKB-KW"/>
</dbReference>
<keyword evidence="4" id="KW-0408">Iron</keyword>
<keyword evidence="8" id="KW-1185">Reference proteome</keyword>
<name>A0A5D3WLT5_9BACT</name>
<dbReference type="EMBL" id="VNIB01000003">
    <property type="protein sequence ID" value="TYO99234.1"/>
    <property type="molecule type" value="Genomic_DNA"/>
</dbReference>
<dbReference type="SUPFAM" id="SSF102114">
    <property type="entry name" value="Radical SAM enzymes"/>
    <property type="match status" value="2"/>
</dbReference>
<dbReference type="PANTHER" id="PTHR11228">
    <property type="entry name" value="RADICAL SAM DOMAIN PROTEIN"/>
    <property type="match status" value="1"/>
</dbReference>
<dbReference type="InterPro" id="IPR007197">
    <property type="entry name" value="rSAM"/>
</dbReference>
<sequence>MASPPLICTRPFEWFEIHPDGSVFLCCPAWLKRPAGNLLQQPVEGIWNGPVAIELRKSILNGSFHNCSARRCPHLKRASGVLRPLTALPPGPVQEALAAGESRLTYPPPRLNLCFDRACNLACPSCRSGRHRPDTAERRQVARILDLVREQLLPTAVDVTLSGFGEPFAAPGYRTLLHQIDRQACPRLERLFLHSNGQLFTPENWRALPNLHPLLAGVEISVDAATAGTYAVNRPGGDFDRLLRNLAFIAGLGVPLKLSMVVQANNFREMSDLAGLARRLGARCYFSALVNWGTFSRREYARRAVHLPGHPEHQAFLRLLDTLRALPHVDLGNLPAKLV</sequence>
<dbReference type="Pfam" id="PF04055">
    <property type="entry name" value="Radical_SAM"/>
    <property type="match status" value="1"/>
</dbReference>
<dbReference type="CDD" id="cd01335">
    <property type="entry name" value="Radical_SAM"/>
    <property type="match status" value="1"/>
</dbReference>
<dbReference type="InterPro" id="IPR023885">
    <property type="entry name" value="4Fe4S-binding_SPASM_dom"/>
</dbReference>
<dbReference type="GO" id="GO:0003824">
    <property type="term" value="F:catalytic activity"/>
    <property type="evidence" value="ECO:0007669"/>
    <property type="project" value="InterPro"/>
</dbReference>
<evidence type="ECO:0000259" key="6">
    <source>
        <dbReference type="PROSITE" id="PS51918"/>
    </source>
</evidence>
<accession>A0A5D3WLT5</accession>
<reference evidence="7 8" key="1">
    <citation type="submission" date="2019-07" db="EMBL/GenBank/DDBJ databases">
        <title>Genomic Encyclopedia of Type Strains, Phase IV (KMG-IV): sequencing the most valuable type-strain genomes for metagenomic binning, comparative biology and taxonomic classification.</title>
        <authorList>
            <person name="Goeker M."/>
        </authorList>
    </citation>
    <scope>NUCLEOTIDE SEQUENCE [LARGE SCALE GENOMIC DNA]</scope>
    <source>
        <strain evidence="7 8">SS015</strain>
    </source>
</reference>
<dbReference type="OrthoDB" id="8666056at2"/>
<organism evidence="7 8">
    <name type="scientific">Geothermobacter ehrlichii</name>
    <dbReference type="NCBI Taxonomy" id="213224"/>
    <lineage>
        <taxon>Bacteria</taxon>
        <taxon>Pseudomonadati</taxon>
        <taxon>Thermodesulfobacteriota</taxon>
        <taxon>Desulfuromonadia</taxon>
        <taxon>Desulfuromonadales</taxon>
        <taxon>Geothermobacteraceae</taxon>
        <taxon>Geothermobacter</taxon>
    </lineage>
</organism>
<dbReference type="InterPro" id="IPR050377">
    <property type="entry name" value="Radical_SAM_PqqE_MftC-like"/>
</dbReference>
<protein>
    <submittedName>
        <fullName evidence="7">Iron-sulfur cluster protein</fullName>
    </submittedName>
</protein>
<evidence type="ECO:0000256" key="1">
    <source>
        <dbReference type="ARBA" id="ARBA00001966"/>
    </source>
</evidence>
<evidence type="ECO:0000256" key="2">
    <source>
        <dbReference type="ARBA" id="ARBA00022691"/>
    </source>
</evidence>
<keyword evidence="2" id="KW-0949">S-adenosyl-L-methionine</keyword>
<dbReference type="Proteomes" id="UP000324159">
    <property type="component" value="Unassembled WGS sequence"/>
</dbReference>
<dbReference type="SFLD" id="SFLDS00029">
    <property type="entry name" value="Radical_SAM"/>
    <property type="match status" value="1"/>
</dbReference>
<comment type="caution">
    <text evidence="7">The sequence shown here is derived from an EMBL/GenBank/DDBJ whole genome shotgun (WGS) entry which is preliminary data.</text>
</comment>
<evidence type="ECO:0000313" key="7">
    <source>
        <dbReference type="EMBL" id="TYO99234.1"/>
    </source>
</evidence>
<keyword evidence="5" id="KW-0411">Iron-sulfur</keyword>
<feature type="domain" description="Radical SAM core" evidence="6">
    <location>
        <begin position="105"/>
        <end position="330"/>
    </location>
</feature>
<dbReference type="PROSITE" id="PS51918">
    <property type="entry name" value="RADICAL_SAM"/>
    <property type="match status" value="1"/>
</dbReference>
<evidence type="ECO:0000313" key="8">
    <source>
        <dbReference type="Proteomes" id="UP000324159"/>
    </source>
</evidence>
<dbReference type="RefSeq" id="WP_148895158.1">
    <property type="nucleotide sequence ID" value="NZ_VNIB01000003.1"/>
</dbReference>
<comment type="cofactor">
    <cofactor evidence="1">
        <name>[4Fe-4S] cluster</name>
        <dbReference type="ChEBI" id="CHEBI:49883"/>
    </cofactor>
</comment>